<protein>
    <recommendedName>
        <fullName evidence="2">Protein kinase domain-containing protein</fullName>
    </recommendedName>
</protein>
<evidence type="ECO:0000259" key="2">
    <source>
        <dbReference type="PROSITE" id="PS50011"/>
    </source>
</evidence>
<keyword evidence="1" id="KW-0812">Transmembrane</keyword>
<sequence>MVTARQPWFQMTASESHAENIWRAMVAHSRRAPYRNARERLERETDDFHLHVIFEPAIVIAAAIRDEKLTAVHLVNENGTIGDLGVLLNDEQHCFVAEDKRAPVFAAHEAQFRRYATSEKFPWLKKNEMEKAEAGMRLWIQIWGQLYEYDVNFVKLFSPAGVAYVRRDNLQSRTLLLSKTYWNLDGDVERTDWISLWIFSFIWFLQLLWISWYRQIRGVYILFSQHDVFFRDVSEKFDFSSTISARSFTRRLGRGASGTVVSSSSGSEVVKLFSDADLARHEVDFLRRARGLAVPDPRGVVSDGEQTGVVMSYEGSPIRDFGRATAEQKRQLAVVLSSLHRRGIHHHDVREDNVLVDEGGNITLIDFDRAQLNAGCVHCSDTAMLQRLGPH</sequence>
<keyword evidence="1" id="KW-1133">Transmembrane helix</keyword>
<accession>A0A8H6WT33</accession>
<dbReference type="AlphaFoldDB" id="A0A8H6WT33"/>
<dbReference type="InterPro" id="IPR000719">
    <property type="entry name" value="Prot_kinase_dom"/>
</dbReference>
<dbReference type="EMBL" id="JACAZI010000043">
    <property type="protein sequence ID" value="KAF7326538.1"/>
    <property type="molecule type" value="Genomic_DNA"/>
</dbReference>
<dbReference type="GO" id="GO:0005524">
    <property type="term" value="F:ATP binding"/>
    <property type="evidence" value="ECO:0007669"/>
    <property type="project" value="InterPro"/>
</dbReference>
<keyword evidence="1" id="KW-0472">Membrane</keyword>
<dbReference type="Pfam" id="PF06293">
    <property type="entry name" value="Kdo"/>
    <property type="match status" value="1"/>
</dbReference>
<keyword evidence="4" id="KW-1185">Reference proteome</keyword>
<proteinExistence type="predicted"/>
<dbReference type="SUPFAM" id="SSF56112">
    <property type="entry name" value="Protein kinase-like (PK-like)"/>
    <property type="match status" value="1"/>
</dbReference>
<dbReference type="InterPro" id="IPR011009">
    <property type="entry name" value="Kinase-like_dom_sf"/>
</dbReference>
<feature type="domain" description="Protein kinase" evidence="2">
    <location>
        <begin position="246"/>
        <end position="391"/>
    </location>
</feature>
<dbReference type="Proteomes" id="UP000620124">
    <property type="component" value="Unassembled WGS sequence"/>
</dbReference>
<name>A0A8H6WT33_9AGAR</name>
<organism evidence="3 4">
    <name type="scientific">Mycena venus</name>
    <dbReference type="NCBI Taxonomy" id="2733690"/>
    <lineage>
        <taxon>Eukaryota</taxon>
        <taxon>Fungi</taxon>
        <taxon>Dikarya</taxon>
        <taxon>Basidiomycota</taxon>
        <taxon>Agaricomycotina</taxon>
        <taxon>Agaricomycetes</taxon>
        <taxon>Agaricomycetidae</taxon>
        <taxon>Agaricales</taxon>
        <taxon>Marasmiineae</taxon>
        <taxon>Mycenaceae</taxon>
        <taxon>Mycena</taxon>
    </lineage>
</organism>
<evidence type="ECO:0000313" key="4">
    <source>
        <dbReference type="Proteomes" id="UP000620124"/>
    </source>
</evidence>
<evidence type="ECO:0000313" key="3">
    <source>
        <dbReference type="EMBL" id="KAF7326538.1"/>
    </source>
</evidence>
<feature type="transmembrane region" description="Helical" evidence="1">
    <location>
        <begin position="193"/>
        <end position="213"/>
    </location>
</feature>
<gene>
    <name evidence="3" type="ORF">MVEN_02612000</name>
</gene>
<reference evidence="3" key="1">
    <citation type="submission" date="2020-05" db="EMBL/GenBank/DDBJ databases">
        <title>Mycena genomes resolve the evolution of fungal bioluminescence.</title>
        <authorList>
            <person name="Tsai I.J."/>
        </authorList>
    </citation>
    <scope>NUCLEOTIDE SEQUENCE</scope>
    <source>
        <strain evidence="3">CCC161011</strain>
    </source>
</reference>
<evidence type="ECO:0000256" key="1">
    <source>
        <dbReference type="SAM" id="Phobius"/>
    </source>
</evidence>
<dbReference type="Gene3D" id="1.10.510.10">
    <property type="entry name" value="Transferase(Phosphotransferase) domain 1"/>
    <property type="match status" value="1"/>
</dbReference>
<dbReference type="GO" id="GO:0004672">
    <property type="term" value="F:protein kinase activity"/>
    <property type="evidence" value="ECO:0007669"/>
    <property type="project" value="InterPro"/>
</dbReference>
<dbReference type="OrthoDB" id="2523927at2759"/>
<comment type="caution">
    <text evidence="3">The sequence shown here is derived from an EMBL/GenBank/DDBJ whole genome shotgun (WGS) entry which is preliminary data.</text>
</comment>
<dbReference type="PROSITE" id="PS00109">
    <property type="entry name" value="PROTEIN_KINASE_TYR"/>
    <property type="match status" value="1"/>
</dbReference>
<dbReference type="PROSITE" id="PS50011">
    <property type="entry name" value="PROTEIN_KINASE_DOM"/>
    <property type="match status" value="1"/>
</dbReference>
<dbReference type="InterPro" id="IPR008266">
    <property type="entry name" value="Tyr_kinase_AS"/>
</dbReference>